<dbReference type="InterPro" id="IPR002110">
    <property type="entry name" value="Ankyrin_rpt"/>
</dbReference>
<dbReference type="KEGG" id="spar:SPRG_04991"/>
<dbReference type="OrthoDB" id="424012at2759"/>
<dbReference type="AlphaFoldDB" id="A0A067CHL5"/>
<dbReference type="PROSITE" id="PS50088">
    <property type="entry name" value="ANK_REPEAT"/>
    <property type="match status" value="1"/>
</dbReference>
<evidence type="ECO:0000313" key="3">
    <source>
        <dbReference type="EMBL" id="KDO30199.1"/>
    </source>
</evidence>
<dbReference type="GO" id="GO:0005737">
    <property type="term" value="C:cytoplasm"/>
    <property type="evidence" value="ECO:0007669"/>
    <property type="project" value="TreeGrafter"/>
</dbReference>
<dbReference type="Gene3D" id="1.25.40.20">
    <property type="entry name" value="Ankyrin repeat-containing domain"/>
    <property type="match status" value="2"/>
</dbReference>
<protein>
    <recommendedName>
        <fullName evidence="2">Histone deacetylase domain-containing protein</fullName>
    </recommendedName>
</protein>
<evidence type="ECO:0000256" key="1">
    <source>
        <dbReference type="PROSITE-ProRule" id="PRU00023"/>
    </source>
</evidence>
<organism evidence="3 4">
    <name type="scientific">Saprolegnia parasitica (strain CBS 223.65)</name>
    <dbReference type="NCBI Taxonomy" id="695850"/>
    <lineage>
        <taxon>Eukaryota</taxon>
        <taxon>Sar</taxon>
        <taxon>Stramenopiles</taxon>
        <taxon>Oomycota</taxon>
        <taxon>Saprolegniomycetes</taxon>
        <taxon>Saprolegniales</taxon>
        <taxon>Saprolegniaceae</taxon>
        <taxon>Saprolegnia</taxon>
    </lineage>
</organism>
<dbReference type="GO" id="GO:0004407">
    <property type="term" value="F:histone deacetylase activity"/>
    <property type="evidence" value="ECO:0007669"/>
    <property type="project" value="TreeGrafter"/>
</dbReference>
<gene>
    <name evidence="3" type="ORF">SPRG_04991</name>
</gene>
<dbReference type="InterPro" id="IPR023696">
    <property type="entry name" value="Ureohydrolase_dom_sf"/>
</dbReference>
<dbReference type="Pfam" id="PF13857">
    <property type="entry name" value="Ank_5"/>
    <property type="match status" value="1"/>
</dbReference>
<dbReference type="SUPFAM" id="SSF52768">
    <property type="entry name" value="Arginase/deacetylase"/>
    <property type="match status" value="1"/>
</dbReference>
<evidence type="ECO:0000259" key="2">
    <source>
        <dbReference type="Pfam" id="PF00850"/>
    </source>
</evidence>
<dbReference type="VEuPathDB" id="FungiDB:SPRG_04991"/>
<dbReference type="Gene3D" id="3.40.800.20">
    <property type="entry name" value="Histone deacetylase domain"/>
    <property type="match status" value="1"/>
</dbReference>
<dbReference type="InterPro" id="IPR037138">
    <property type="entry name" value="His_deacetylse_dom_sf"/>
</dbReference>
<dbReference type="Proteomes" id="UP000030745">
    <property type="component" value="Unassembled WGS sequence"/>
</dbReference>
<dbReference type="STRING" id="695850.A0A067CHL5"/>
<dbReference type="Pfam" id="PF00850">
    <property type="entry name" value="Hist_deacetyl"/>
    <property type="match status" value="1"/>
</dbReference>
<dbReference type="PANTHER" id="PTHR10625">
    <property type="entry name" value="HISTONE DEACETYLASE HDAC1-RELATED"/>
    <property type="match status" value="1"/>
</dbReference>
<dbReference type="PANTHER" id="PTHR10625:SF26">
    <property type="entry name" value="HISTONE DEACETYLASE DOMAIN-CONTAINING PROTEIN"/>
    <property type="match status" value="1"/>
</dbReference>
<evidence type="ECO:0000313" key="4">
    <source>
        <dbReference type="Proteomes" id="UP000030745"/>
    </source>
</evidence>
<feature type="domain" description="Histone deacetylase" evidence="2">
    <location>
        <begin position="311"/>
        <end position="662"/>
    </location>
</feature>
<accession>A0A067CHL5</accession>
<dbReference type="RefSeq" id="XP_012198895.1">
    <property type="nucleotide sequence ID" value="XM_012343505.1"/>
</dbReference>
<sequence>MADPSHSDGGDSSYGEYALHDAVERGDLDALQTALDDDDEAFFTALREPDDMGNTPLHTAVLHPTDAVLAFLWGFGHDKLSVDSLCNGVPLLHLCLRMAAFPEHRDRMLAFLRTLVADAAFMADHRLLEKDDMGNTVFHLAAAVNLPAAIDLFYGAFSEPDVPLTVLLETKNRAGNRVLHVAAKYKSAQAAARLVELGADVFATNSYGQSPLHLAAALQDEATLTALSADWKGLACKDGLGRSPLDIVSSISTPALPTSTFLFHPDAMEHLPLAGHIRGGTEPPPENYERMKTLVTPGLGILRTAPFASVQWAHDIPVADAADVLRVHEVGYIEKLKTMCARIPHHTKLTKAQMDEYAQYCIDPDTALSQQSYLAATRAAGVVCAAVDKVVRGETRNAFCVVRPPGHHAGPVGKVTCPHDPVGSQGFCLLNNVVIGAAYARSHFKHQGIHKIAILDFDVHHGNGSEECLKQLKPRTKTFPLETPYGSSAQTVHMYKPWRNEDDADNVFFCSVHGYGKKDPKLELDASFNKAWFYPGSGATNVPDCEHDHGEPPEADEADYPLLWNIGLPYQKGHQARQEWRRVFRTKVLPQVVAFQPDLIFLSAGFDGHKAELVNWGYLGLLEHDYEWLTQSVVKVANAVCGGRVVSVLEGGYNFHGRIASSFARSVAAHARALVTGAQSDEPWSDAAMAHEMQCEDTLILEAAQKKARAVFRKSLDVKPPRGDEAIAGEAAAVPVRATKRARKDVDYVALAAQLASEKTS</sequence>
<dbReference type="GO" id="GO:0000118">
    <property type="term" value="C:histone deacetylase complex"/>
    <property type="evidence" value="ECO:0007669"/>
    <property type="project" value="TreeGrafter"/>
</dbReference>
<dbReference type="InterPro" id="IPR036770">
    <property type="entry name" value="Ankyrin_rpt-contain_sf"/>
</dbReference>
<keyword evidence="1" id="KW-0040">ANK repeat</keyword>
<dbReference type="EMBL" id="KK583202">
    <property type="protein sequence ID" value="KDO30199.1"/>
    <property type="molecule type" value="Genomic_DNA"/>
</dbReference>
<dbReference type="OMA" id="VVCENDP"/>
<dbReference type="GO" id="GO:0040029">
    <property type="term" value="P:epigenetic regulation of gene expression"/>
    <property type="evidence" value="ECO:0007669"/>
    <property type="project" value="TreeGrafter"/>
</dbReference>
<name>A0A067CHL5_SAPPC</name>
<dbReference type="InterPro" id="IPR023801">
    <property type="entry name" value="His_deacetylse_dom"/>
</dbReference>
<proteinExistence type="predicted"/>
<dbReference type="GeneID" id="24127405"/>
<keyword evidence="4" id="KW-1185">Reference proteome</keyword>
<feature type="repeat" description="ANK" evidence="1">
    <location>
        <begin position="174"/>
        <end position="206"/>
    </location>
</feature>
<reference evidence="3 4" key="1">
    <citation type="journal article" date="2013" name="PLoS Genet.">
        <title>Distinctive expansion of potential virulence genes in the genome of the oomycete fish pathogen Saprolegnia parasitica.</title>
        <authorList>
            <person name="Jiang R.H."/>
            <person name="de Bruijn I."/>
            <person name="Haas B.J."/>
            <person name="Belmonte R."/>
            <person name="Lobach L."/>
            <person name="Christie J."/>
            <person name="van den Ackerveken G."/>
            <person name="Bottin A."/>
            <person name="Bulone V."/>
            <person name="Diaz-Moreno S.M."/>
            <person name="Dumas B."/>
            <person name="Fan L."/>
            <person name="Gaulin E."/>
            <person name="Govers F."/>
            <person name="Grenville-Briggs L.J."/>
            <person name="Horner N.R."/>
            <person name="Levin J.Z."/>
            <person name="Mammella M."/>
            <person name="Meijer H.J."/>
            <person name="Morris P."/>
            <person name="Nusbaum C."/>
            <person name="Oome S."/>
            <person name="Phillips A.J."/>
            <person name="van Rooyen D."/>
            <person name="Rzeszutek E."/>
            <person name="Saraiva M."/>
            <person name="Secombes C.J."/>
            <person name="Seidl M.F."/>
            <person name="Snel B."/>
            <person name="Stassen J.H."/>
            <person name="Sykes S."/>
            <person name="Tripathy S."/>
            <person name="van den Berg H."/>
            <person name="Vega-Arreguin J.C."/>
            <person name="Wawra S."/>
            <person name="Young S.K."/>
            <person name="Zeng Q."/>
            <person name="Dieguez-Uribeondo J."/>
            <person name="Russ C."/>
            <person name="Tyler B.M."/>
            <person name="van West P."/>
        </authorList>
    </citation>
    <scope>NUCLEOTIDE SEQUENCE [LARGE SCALE GENOMIC DNA]</scope>
    <source>
        <strain evidence="3 4">CBS 223.65</strain>
    </source>
</reference>
<dbReference type="SUPFAM" id="SSF48403">
    <property type="entry name" value="Ankyrin repeat"/>
    <property type="match status" value="1"/>
</dbReference>
<dbReference type="SMART" id="SM00248">
    <property type="entry name" value="ANK"/>
    <property type="match status" value="4"/>
</dbReference>